<comment type="similarity">
    <text evidence="1">Belongs to the gamma-glutamylcyclotransferase family.</text>
</comment>
<dbReference type="InterPro" id="IPR036568">
    <property type="entry name" value="GGCT-like_sf"/>
</dbReference>
<reference evidence="6" key="4">
    <citation type="submission" date="2025-05" db="UniProtKB">
        <authorList>
            <consortium name="EnsemblFungi"/>
        </authorList>
    </citation>
    <scope>IDENTIFICATION</scope>
    <source>
        <strain evidence="6">isolate 1-1 / race 1 (BBBD)</strain>
    </source>
</reference>
<dbReference type="EnsemblFungi" id="PTTG_09536-t43_1">
    <property type="protein sequence ID" value="PTTG_09536-t43_1-p1"/>
    <property type="gene ID" value="PTTG_09536"/>
</dbReference>
<reference evidence="5" key="1">
    <citation type="submission" date="2009-11" db="EMBL/GenBank/DDBJ databases">
        <authorList>
            <consortium name="The Broad Institute Genome Sequencing Platform"/>
            <person name="Ward D."/>
            <person name="Feldgarden M."/>
            <person name="Earl A."/>
            <person name="Young S.K."/>
            <person name="Zeng Q."/>
            <person name="Koehrsen M."/>
            <person name="Alvarado L."/>
            <person name="Berlin A."/>
            <person name="Bochicchio J."/>
            <person name="Borenstein D."/>
            <person name="Chapman S.B."/>
            <person name="Chen Z."/>
            <person name="Engels R."/>
            <person name="Freedman E."/>
            <person name="Gellesch M."/>
            <person name="Goldberg J."/>
            <person name="Griggs A."/>
            <person name="Gujja S."/>
            <person name="Heilman E."/>
            <person name="Heiman D."/>
            <person name="Hepburn T."/>
            <person name="Howarth C."/>
            <person name="Jen D."/>
            <person name="Larson L."/>
            <person name="Lewis B."/>
            <person name="Mehta T."/>
            <person name="Park D."/>
            <person name="Pearson M."/>
            <person name="Roberts A."/>
            <person name="Saif S."/>
            <person name="Shea T."/>
            <person name="Shenoy N."/>
            <person name="Sisk P."/>
            <person name="Stolte C."/>
            <person name="Sykes S."/>
            <person name="Thomson T."/>
            <person name="Walk T."/>
            <person name="White J."/>
            <person name="Yandava C."/>
            <person name="Izard J."/>
            <person name="Baranova O.V."/>
            <person name="Blanton J.M."/>
            <person name="Tanner A.C."/>
            <person name="Dewhirst F.E."/>
            <person name="Haas B."/>
            <person name="Nusbaum C."/>
            <person name="Birren B."/>
        </authorList>
    </citation>
    <scope>NUCLEOTIDE SEQUENCE [LARGE SCALE GENOMIC DNA]</scope>
    <source>
        <strain evidence="5">1-1 BBBD Race 1</strain>
    </source>
</reference>
<dbReference type="InterPro" id="IPR009288">
    <property type="entry name" value="AIG2-like_dom"/>
</dbReference>
<keyword evidence="7" id="KW-1185">Reference proteome</keyword>
<dbReference type="AlphaFoldDB" id="A0A180G8Y2"/>
<dbReference type="EMBL" id="ADAS02000142">
    <property type="protein sequence ID" value="OAV89070.1"/>
    <property type="molecule type" value="Genomic_DNA"/>
</dbReference>
<dbReference type="Proteomes" id="UP000005240">
    <property type="component" value="Unassembled WGS sequence"/>
</dbReference>
<organism evidence="5">
    <name type="scientific">Puccinia triticina (isolate 1-1 / race 1 (BBBD))</name>
    <name type="common">Brown leaf rust fungus</name>
    <dbReference type="NCBI Taxonomy" id="630390"/>
    <lineage>
        <taxon>Eukaryota</taxon>
        <taxon>Fungi</taxon>
        <taxon>Dikarya</taxon>
        <taxon>Basidiomycota</taxon>
        <taxon>Pucciniomycotina</taxon>
        <taxon>Pucciniomycetes</taxon>
        <taxon>Pucciniales</taxon>
        <taxon>Pucciniaceae</taxon>
        <taxon>Puccinia</taxon>
    </lineage>
</organism>
<accession>A0A180G8Y2</accession>
<sequence>MKEDASDFDGAADAHQKPMFFYGTLMNVRILERVIGRPSSKLTIQPAQITGYCRFKIRDAHYPGLLPASAAEVALNRPPTLEEQTVTGTLVSGLSATDVALLDAFEGEEYESQTAHINLMDSNRPPVEAIVYIYAPAIVSQKVLPCVWSYDEFLNSHLSQWIADPSMYRYDRS</sequence>
<dbReference type="OrthoDB" id="1044435at2759"/>
<evidence type="ECO:0000259" key="4">
    <source>
        <dbReference type="Pfam" id="PF06094"/>
    </source>
</evidence>
<dbReference type="InterPro" id="IPR013024">
    <property type="entry name" value="GGCT-like"/>
</dbReference>
<dbReference type="GO" id="GO:0016740">
    <property type="term" value="F:transferase activity"/>
    <property type="evidence" value="ECO:0007669"/>
    <property type="project" value="UniProtKB-KW"/>
</dbReference>
<evidence type="ECO:0000313" key="5">
    <source>
        <dbReference type="EMBL" id="OAV89070.1"/>
    </source>
</evidence>
<dbReference type="Pfam" id="PF06094">
    <property type="entry name" value="GGACT"/>
    <property type="match status" value="1"/>
</dbReference>
<protein>
    <recommendedName>
        <fullName evidence="3">Putative gamma-glutamylcyclotransferase</fullName>
    </recommendedName>
</protein>
<evidence type="ECO:0000256" key="2">
    <source>
        <dbReference type="ARBA" id="ARBA00022679"/>
    </source>
</evidence>
<dbReference type="InterPro" id="IPR045038">
    <property type="entry name" value="AIG2-like"/>
</dbReference>
<dbReference type="PANTHER" id="PTHR31544">
    <property type="entry name" value="AIG2-LIKE PROTEIN D"/>
    <property type="match status" value="1"/>
</dbReference>
<dbReference type="CDD" id="cd06661">
    <property type="entry name" value="GGCT_like"/>
    <property type="match status" value="1"/>
</dbReference>
<reference evidence="5" key="2">
    <citation type="submission" date="2016-05" db="EMBL/GenBank/DDBJ databases">
        <title>Comparative analysis highlights variable genome content of wheat rusts and divergence of the mating loci.</title>
        <authorList>
            <person name="Cuomo C.A."/>
            <person name="Bakkeren G."/>
            <person name="Szabo L."/>
            <person name="Khalil H."/>
            <person name="Joly D."/>
            <person name="Goldberg J."/>
            <person name="Young S."/>
            <person name="Zeng Q."/>
            <person name="Fellers J."/>
        </authorList>
    </citation>
    <scope>NUCLEOTIDE SEQUENCE [LARGE SCALE GENOMIC DNA]</scope>
    <source>
        <strain evidence="5">1-1 BBBD Race 1</strain>
    </source>
</reference>
<evidence type="ECO:0000256" key="1">
    <source>
        <dbReference type="ARBA" id="ARBA00008861"/>
    </source>
</evidence>
<evidence type="ECO:0000313" key="6">
    <source>
        <dbReference type="EnsemblFungi" id="PTTG_09536-t43_1-p1"/>
    </source>
</evidence>
<reference evidence="6 7" key="3">
    <citation type="journal article" date="2017" name="G3 (Bethesda)">
        <title>Comparative analysis highlights variable genome content of wheat rusts and divergence of the mating loci.</title>
        <authorList>
            <person name="Cuomo C.A."/>
            <person name="Bakkeren G."/>
            <person name="Khalil H.B."/>
            <person name="Panwar V."/>
            <person name="Joly D."/>
            <person name="Linning R."/>
            <person name="Sakthikumar S."/>
            <person name="Song X."/>
            <person name="Adiconis X."/>
            <person name="Fan L."/>
            <person name="Goldberg J.M."/>
            <person name="Levin J.Z."/>
            <person name="Young S."/>
            <person name="Zeng Q."/>
            <person name="Anikster Y."/>
            <person name="Bruce M."/>
            <person name="Wang M."/>
            <person name="Yin C."/>
            <person name="McCallum B."/>
            <person name="Szabo L.J."/>
            <person name="Hulbert S."/>
            <person name="Chen X."/>
            <person name="Fellers J.P."/>
        </authorList>
    </citation>
    <scope>NUCLEOTIDE SEQUENCE</scope>
    <source>
        <strain evidence="6">isolate 1-1 / race 1 (BBBD)</strain>
        <strain evidence="7">Isolate 1-1 / race 1 (BBBD)</strain>
    </source>
</reference>
<name>A0A180G8Y2_PUCT1</name>
<dbReference type="SUPFAM" id="SSF110857">
    <property type="entry name" value="Gamma-glutamyl cyclotransferase-like"/>
    <property type="match status" value="1"/>
</dbReference>
<dbReference type="PANTHER" id="PTHR31544:SF2">
    <property type="entry name" value="AIG2-LIKE PROTEIN D"/>
    <property type="match status" value="1"/>
</dbReference>
<proteinExistence type="inferred from homology"/>
<feature type="domain" description="Gamma-glutamylcyclotransferase AIG2-like" evidence="4">
    <location>
        <begin position="19"/>
        <end position="136"/>
    </location>
</feature>
<keyword evidence="2" id="KW-0808">Transferase</keyword>
<gene>
    <name evidence="5" type="ORF">PTTG_09536</name>
</gene>
<dbReference type="VEuPathDB" id="FungiDB:PTTG_09536"/>
<evidence type="ECO:0000313" key="7">
    <source>
        <dbReference type="Proteomes" id="UP000005240"/>
    </source>
</evidence>
<dbReference type="Gene3D" id="3.10.490.10">
    <property type="entry name" value="Gamma-glutamyl cyclotransferase-like"/>
    <property type="match status" value="1"/>
</dbReference>
<evidence type="ECO:0000256" key="3">
    <source>
        <dbReference type="ARBA" id="ARBA00030602"/>
    </source>
</evidence>